<dbReference type="EMBL" id="CCXY01000212">
    <property type="protein sequence ID" value="CEG12904.1"/>
    <property type="molecule type" value="Genomic_DNA"/>
</dbReference>
<reference evidence="7" key="1">
    <citation type="submission" date="2014-09" db="EMBL/GenBank/DDBJ databases">
        <authorList>
            <person name="Probst J Alexander"/>
        </authorList>
    </citation>
    <scope>NUCLEOTIDE SEQUENCE</scope>
</reference>
<dbReference type="Pfam" id="PF08282">
    <property type="entry name" value="Hydrolase_3"/>
    <property type="match status" value="1"/>
</dbReference>
<protein>
    <submittedName>
        <fullName evidence="7">3-deoxy-D-manno-octulosonate 8-phosphate phosphatase, YrbI family</fullName>
    </submittedName>
</protein>
<dbReference type="GO" id="GO:0016788">
    <property type="term" value="F:hydrolase activity, acting on ester bonds"/>
    <property type="evidence" value="ECO:0007669"/>
    <property type="project" value="InterPro"/>
</dbReference>
<dbReference type="InterPro" id="IPR036412">
    <property type="entry name" value="HAD-like_sf"/>
</dbReference>
<evidence type="ECO:0000256" key="5">
    <source>
        <dbReference type="ARBA" id="ARBA00022801"/>
    </source>
</evidence>
<dbReference type="InterPro" id="IPR023214">
    <property type="entry name" value="HAD_sf"/>
</dbReference>
<proteinExistence type="inferred from homology"/>
<keyword evidence="6" id="KW-0460">Magnesium</keyword>
<dbReference type="AlphaFoldDB" id="A0A098EBM9"/>
<accession>A0A098EBM9</accession>
<dbReference type="PANTHER" id="PTHR21485">
    <property type="entry name" value="HAD SUPERFAMILY MEMBERS CMAS AND KDSC"/>
    <property type="match status" value="1"/>
</dbReference>
<comment type="similarity">
    <text evidence="2">Belongs to the KdsC family.</text>
</comment>
<dbReference type="InterPro" id="IPR010023">
    <property type="entry name" value="KdsC_fam"/>
</dbReference>
<evidence type="ECO:0000313" key="7">
    <source>
        <dbReference type="EMBL" id="CEG12904.1"/>
    </source>
</evidence>
<dbReference type="SFLD" id="SFLDG01138">
    <property type="entry name" value="C1.6.2:_Deoxy-d-mannose-octulo"/>
    <property type="match status" value="1"/>
</dbReference>
<comment type="cofactor">
    <cofactor evidence="1">
        <name>Mg(2+)</name>
        <dbReference type="ChEBI" id="CHEBI:18420"/>
    </cofactor>
</comment>
<dbReference type="SFLD" id="SFLDG01136">
    <property type="entry name" value="C1.6:_Phosphoserine_Phosphatas"/>
    <property type="match status" value="1"/>
</dbReference>
<keyword evidence="4" id="KW-0479">Metal-binding</keyword>
<evidence type="ECO:0000256" key="1">
    <source>
        <dbReference type="ARBA" id="ARBA00001946"/>
    </source>
</evidence>
<dbReference type="PANTHER" id="PTHR21485:SF3">
    <property type="entry name" value="N-ACYLNEURAMINATE CYTIDYLYLTRANSFERASE"/>
    <property type="match status" value="1"/>
</dbReference>
<dbReference type="SUPFAM" id="SSF56784">
    <property type="entry name" value="HAD-like"/>
    <property type="match status" value="1"/>
</dbReference>
<dbReference type="Gene3D" id="3.40.50.1000">
    <property type="entry name" value="HAD superfamily/HAD-like"/>
    <property type="match status" value="1"/>
</dbReference>
<evidence type="ECO:0000256" key="2">
    <source>
        <dbReference type="ARBA" id="ARBA00005893"/>
    </source>
</evidence>
<gene>
    <name evidence="7" type="ORF">MSIBF_A290008</name>
</gene>
<dbReference type="GO" id="GO:0008781">
    <property type="term" value="F:N-acylneuraminate cytidylyltransferase activity"/>
    <property type="evidence" value="ECO:0007669"/>
    <property type="project" value="TreeGrafter"/>
</dbReference>
<evidence type="ECO:0000256" key="3">
    <source>
        <dbReference type="ARBA" id="ARBA00011881"/>
    </source>
</evidence>
<organism evidence="7">
    <name type="scientific">groundwater metagenome</name>
    <dbReference type="NCBI Taxonomy" id="717931"/>
    <lineage>
        <taxon>unclassified sequences</taxon>
        <taxon>metagenomes</taxon>
        <taxon>ecological metagenomes</taxon>
    </lineage>
</organism>
<sequence length="165" mass="18692">MEPNYRDIKIFVMDFDGVLTDNYVYICEDGKEFVRCTRADGIGLKKLHNRGIDLMVISKEINLVVSERCKKLKIKCFHGIDNKADFLKKYLSNINVDLKNVAFVGNDENDIEILKIVGFPMAVNDAYPKVKGIAKYISKKQGGCGAVREICDMIDSNYEVIKNGK</sequence>
<evidence type="ECO:0000256" key="6">
    <source>
        <dbReference type="ARBA" id="ARBA00022842"/>
    </source>
</evidence>
<comment type="subunit">
    <text evidence="3">Homotetramer.</text>
</comment>
<dbReference type="InterPro" id="IPR050793">
    <property type="entry name" value="CMP-NeuNAc_synthase"/>
</dbReference>
<keyword evidence="5" id="KW-0378">Hydrolase</keyword>
<dbReference type="NCBIfam" id="TIGR01670">
    <property type="entry name" value="KdsC-phosphatas"/>
    <property type="match status" value="1"/>
</dbReference>
<name>A0A098EBM9_9ZZZZ</name>
<evidence type="ECO:0000256" key="4">
    <source>
        <dbReference type="ARBA" id="ARBA00022723"/>
    </source>
</evidence>
<dbReference type="SFLD" id="SFLDS00003">
    <property type="entry name" value="Haloacid_Dehalogenase"/>
    <property type="match status" value="1"/>
</dbReference>
<dbReference type="GO" id="GO:0046872">
    <property type="term" value="F:metal ion binding"/>
    <property type="evidence" value="ECO:0007669"/>
    <property type="project" value="UniProtKB-KW"/>
</dbReference>